<dbReference type="SUPFAM" id="SSF50494">
    <property type="entry name" value="Trypsin-like serine proteases"/>
    <property type="match status" value="1"/>
</dbReference>
<proteinExistence type="predicted"/>
<feature type="region of interest" description="Disordered" evidence="1">
    <location>
        <begin position="161"/>
        <end position="193"/>
    </location>
</feature>
<dbReference type="OrthoDB" id="5865767at2759"/>
<dbReference type="Pfam" id="PF20237">
    <property type="entry name" value="DUF6594"/>
    <property type="match status" value="1"/>
</dbReference>
<dbReference type="PANTHER" id="PTHR34502">
    <property type="entry name" value="DUF6594 DOMAIN-CONTAINING PROTEIN-RELATED"/>
    <property type="match status" value="1"/>
</dbReference>
<name>A0A2J6R313_HYAVF</name>
<sequence length="602" mass="67043">MSFQLQAVQKMKSRLPCLGTPKWKDPERRQSIKENSRVKMEWQLRSSLLTMSCWVAQHPARPCLTDAIVQIEALVAKRECDIWDGERTSRGCGWDRSMYGRSMQDAQPTIIFSSSSKVCLRNARKIIHDENIQVDPRGIGIEYYENGPAFLQATGSLDLEEGFPSPSSIRSRLSGEKSSNPGGILPSYPNERHQSSLSRVSKPAINGALVSIGPVSCTIGGVLIVNDELYGLTVAHAFEREIETDSESQAICYRKSGTIGTLHGKRPSHPHAKSSTGDLDWALCTIDRTRMLLSNTVSLTNGNILYPKNIAQTDPTDMAVVVHTGTTGVVNGCILGDYSLVALPGSRSFQRMWMVILDRLVQKGDCGSWVLDPTNGDWLGHIVAGKLGTSVAYIVLARDIANEISTRVGGQTVRMPCVAELGVSETVSDIKRAIQLPEPEPQQAMTLTPESSSAAANGSTDSENLYQRTSILSSISERLRTSRVRRNEEIIHRAQLATGRDRFVEERVEDYPNGLPQLATFINSDDNLAVFRRFGQLQSRLLVTLQAEITNLESNLRKLDQEDYESQATHYRLKTTHHKEEWDGERNNLTQKIQMKLNTYWK</sequence>
<reference evidence="3 4" key="1">
    <citation type="submission" date="2016-04" db="EMBL/GenBank/DDBJ databases">
        <title>A degradative enzymes factory behind the ericoid mycorrhizal symbiosis.</title>
        <authorList>
            <consortium name="DOE Joint Genome Institute"/>
            <person name="Martino E."/>
            <person name="Morin E."/>
            <person name="Grelet G."/>
            <person name="Kuo A."/>
            <person name="Kohler A."/>
            <person name="Daghino S."/>
            <person name="Barry K."/>
            <person name="Choi C."/>
            <person name="Cichocki N."/>
            <person name="Clum A."/>
            <person name="Copeland A."/>
            <person name="Hainaut M."/>
            <person name="Haridas S."/>
            <person name="Labutti K."/>
            <person name="Lindquist E."/>
            <person name="Lipzen A."/>
            <person name="Khouja H.-R."/>
            <person name="Murat C."/>
            <person name="Ohm R."/>
            <person name="Olson A."/>
            <person name="Spatafora J."/>
            <person name="Veneault-Fourrey C."/>
            <person name="Henrissat B."/>
            <person name="Grigoriev I."/>
            <person name="Martin F."/>
            <person name="Perotto S."/>
        </authorList>
    </citation>
    <scope>NUCLEOTIDE SEQUENCE [LARGE SCALE GENOMIC DNA]</scope>
    <source>
        <strain evidence="3 4">F</strain>
    </source>
</reference>
<dbReference type="Proteomes" id="UP000235786">
    <property type="component" value="Unassembled WGS sequence"/>
</dbReference>
<dbReference type="PANTHER" id="PTHR34502:SF3">
    <property type="entry name" value="DUF6594 DOMAIN-CONTAINING PROTEIN"/>
    <property type="match status" value="1"/>
</dbReference>
<accession>A0A2J6R313</accession>
<evidence type="ECO:0000259" key="2">
    <source>
        <dbReference type="Pfam" id="PF20237"/>
    </source>
</evidence>
<dbReference type="InterPro" id="IPR009003">
    <property type="entry name" value="Peptidase_S1_PA"/>
</dbReference>
<feature type="domain" description="DUF6594" evidence="2">
    <location>
        <begin position="516"/>
        <end position="600"/>
    </location>
</feature>
<gene>
    <name evidence="3" type="ORF">L207DRAFT_571708</name>
</gene>
<feature type="compositionally biased region" description="Polar residues" evidence="1">
    <location>
        <begin position="165"/>
        <end position="181"/>
    </location>
</feature>
<feature type="compositionally biased region" description="Polar residues" evidence="1">
    <location>
        <begin position="443"/>
        <end position="463"/>
    </location>
</feature>
<dbReference type="EMBL" id="KZ613957">
    <property type="protein sequence ID" value="PMD32893.1"/>
    <property type="molecule type" value="Genomic_DNA"/>
</dbReference>
<dbReference type="AlphaFoldDB" id="A0A2J6R313"/>
<evidence type="ECO:0000313" key="3">
    <source>
        <dbReference type="EMBL" id="PMD32893.1"/>
    </source>
</evidence>
<keyword evidence="4" id="KW-1185">Reference proteome</keyword>
<evidence type="ECO:0000256" key="1">
    <source>
        <dbReference type="SAM" id="MobiDB-lite"/>
    </source>
</evidence>
<dbReference type="InterPro" id="IPR046529">
    <property type="entry name" value="DUF6594"/>
</dbReference>
<organism evidence="3 4">
    <name type="scientific">Hyaloscypha variabilis (strain UAMH 11265 / GT02V1 / F)</name>
    <name type="common">Meliniomyces variabilis</name>
    <dbReference type="NCBI Taxonomy" id="1149755"/>
    <lineage>
        <taxon>Eukaryota</taxon>
        <taxon>Fungi</taxon>
        <taxon>Dikarya</taxon>
        <taxon>Ascomycota</taxon>
        <taxon>Pezizomycotina</taxon>
        <taxon>Leotiomycetes</taxon>
        <taxon>Helotiales</taxon>
        <taxon>Hyaloscyphaceae</taxon>
        <taxon>Hyaloscypha</taxon>
        <taxon>Hyaloscypha variabilis</taxon>
    </lineage>
</organism>
<feature type="region of interest" description="Disordered" evidence="1">
    <location>
        <begin position="439"/>
        <end position="463"/>
    </location>
</feature>
<protein>
    <recommendedName>
        <fullName evidence="2">DUF6594 domain-containing protein</fullName>
    </recommendedName>
</protein>
<evidence type="ECO:0000313" key="4">
    <source>
        <dbReference type="Proteomes" id="UP000235786"/>
    </source>
</evidence>